<dbReference type="EMBL" id="BSYO01000032">
    <property type="protein sequence ID" value="GMH27113.1"/>
    <property type="molecule type" value="Genomic_DNA"/>
</dbReference>
<dbReference type="Proteomes" id="UP001279734">
    <property type="component" value="Unassembled WGS sequence"/>
</dbReference>
<evidence type="ECO:0000256" key="1">
    <source>
        <dbReference type="SAM" id="Phobius"/>
    </source>
</evidence>
<keyword evidence="1" id="KW-0812">Transmembrane</keyword>
<comment type="caution">
    <text evidence="2">The sequence shown here is derived from an EMBL/GenBank/DDBJ whole genome shotgun (WGS) entry which is preliminary data.</text>
</comment>
<keyword evidence="3" id="KW-1185">Reference proteome</keyword>
<accession>A0AAD3TD96</accession>
<dbReference type="AlphaFoldDB" id="A0AAD3TD96"/>
<evidence type="ECO:0000313" key="3">
    <source>
        <dbReference type="Proteomes" id="UP001279734"/>
    </source>
</evidence>
<feature type="transmembrane region" description="Helical" evidence="1">
    <location>
        <begin position="12"/>
        <end position="31"/>
    </location>
</feature>
<evidence type="ECO:0000313" key="2">
    <source>
        <dbReference type="EMBL" id="GMH27113.1"/>
    </source>
</evidence>
<protein>
    <submittedName>
        <fullName evidence="2">Uncharacterized protein</fullName>
    </submittedName>
</protein>
<keyword evidence="1" id="KW-1133">Transmembrane helix</keyword>
<reference evidence="2" key="1">
    <citation type="submission" date="2023-05" db="EMBL/GenBank/DDBJ databases">
        <title>Nepenthes gracilis genome sequencing.</title>
        <authorList>
            <person name="Fukushima K."/>
        </authorList>
    </citation>
    <scope>NUCLEOTIDE SEQUENCE</scope>
    <source>
        <strain evidence="2">SING2019-196</strain>
    </source>
</reference>
<keyword evidence="1" id="KW-0472">Membrane</keyword>
<name>A0AAD3TD96_NEPGR</name>
<feature type="transmembrane region" description="Helical" evidence="1">
    <location>
        <begin position="43"/>
        <end position="62"/>
    </location>
</feature>
<sequence>MDVLLPGADQALLPCVTTLWMLMVAGLLILWSDSGVGRWEWLVLILMLWIGVVDAVLLWIGVDTCGYELDASDGELVVLMYGLLADFGCCS</sequence>
<organism evidence="2 3">
    <name type="scientific">Nepenthes gracilis</name>
    <name type="common">Slender pitcher plant</name>
    <dbReference type="NCBI Taxonomy" id="150966"/>
    <lineage>
        <taxon>Eukaryota</taxon>
        <taxon>Viridiplantae</taxon>
        <taxon>Streptophyta</taxon>
        <taxon>Embryophyta</taxon>
        <taxon>Tracheophyta</taxon>
        <taxon>Spermatophyta</taxon>
        <taxon>Magnoliopsida</taxon>
        <taxon>eudicotyledons</taxon>
        <taxon>Gunneridae</taxon>
        <taxon>Pentapetalae</taxon>
        <taxon>Caryophyllales</taxon>
        <taxon>Nepenthaceae</taxon>
        <taxon>Nepenthes</taxon>
    </lineage>
</organism>
<gene>
    <name evidence="2" type="ORF">Nepgr_028956</name>
</gene>
<proteinExistence type="predicted"/>